<keyword evidence="4" id="KW-0249">Electron transport</keyword>
<dbReference type="PIRSF" id="PIRSF000018">
    <property type="entry name" value="Mb_ADH_cyt_c"/>
    <property type="match status" value="1"/>
</dbReference>
<dbReference type="AlphaFoldDB" id="A0A3S5F383"/>
<dbReference type="GO" id="GO:0009055">
    <property type="term" value="F:electron transfer activity"/>
    <property type="evidence" value="ECO:0007669"/>
    <property type="project" value="InterPro"/>
</dbReference>
<dbReference type="EC" id="1.1.99.3" evidence="9"/>
<evidence type="ECO:0000256" key="5">
    <source>
        <dbReference type="ARBA" id="ARBA00023004"/>
    </source>
</evidence>
<accession>A0A3S5F383</accession>
<dbReference type="Pfam" id="PF00034">
    <property type="entry name" value="Cytochrom_C"/>
    <property type="match status" value="2"/>
</dbReference>
<feature type="binding site" description="covalent" evidence="6">
    <location>
        <position position="57"/>
    </location>
    <ligand>
        <name>heme c</name>
        <dbReference type="ChEBI" id="CHEBI:61717"/>
        <label>1</label>
    </ligand>
</feature>
<feature type="binding site" description="covalent" evidence="6">
    <location>
        <position position="54"/>
    </location>
    <ligand>
        <name>heme c</name>
        <dbReference type="ChEBI" id="CHEBI:61717"/>
        <label>1</label>
    </ligand>
</feature>
<keyword evidence="3 7" id="KW-0479">Metal-binding</keyword>
<comment type="cofactor">
    <cofactor evidence="6">
        <name>heme c</name>
        <dbReference type="ChEBI" id="CHEBI:61717"/>
    </cofactor>
    <text evidence="6">Binds 3 heme c groups covalently per subunit.</text>
</comment>
<dbReference type="GO" id="GO:0033717">
    <property type="term" value="F:gluconate 2-dehydrogenase (acceptor) activity"/>
    <property type="evidence" value="ECO:0007669"/>
    <property type="project" value="UniProtKB-EC"/>
</dbReference>
<dbReference type="InterPro" id="IPR051459">
    <property type="entry name" value="Cytochrome_c-type_DH"/>
</dbReference>
<feature type="binding site" description="axial binding residue" evidence="7">
    <location>
        <position position="321"/>
    </location>
    <ligand>
        <name>heme c</name>
        <dbReference type="ChEBI" id="CHEBI:61717"/>
        <label>3</label>
    </ligand>
    <ligandPart>
        <name>Fe</name>
        <dbReference type="ChEBI" id="CHEBI:18248"/>
    </ligandPart>
</feature>
<feature type="binding site" description="covalent" evidence="6">
    <location>
        <position position="317"/>
    </location>
    <ligand>
        <name>heme c</name>
        <dbReference type="ChEBI" id="CHEBI:61717"/>
        <label>3</label>
    </ligand>
</feature>
<keyword evidence="9" id="KW-0560">Oxidoreductase</keyword>
<feature type="domain" description="Cytochrome c" evidence="8">
    <location>
        <begin position="304"/>
        <end position="394"/>
    </location>
</feature>
<organism evidence="9 10">
    <name type="scientific">Serratia fonticola</name>
    <dbReference type="NCBI Taxonomy" id="47917"/>
    <lineage>
        <taxon>Bacteria</taxon>
        <taxon>Pseudomonadati</taxon>
        <taxon>Pseudomonadota</taxon>
        <taxon>Gammaproteobacteria</taxon>
        <taxon>Enterobacterales</taxon>
        <taxon>Yersiniaceae</taxon>
        <taxon>Serratia</taxon>
    </lineage>
</organism>
<keyword evidence="2 6" id="KW-0349">Heme</keyword>
<dbReference type="InterPro" id="IPR009056">
    <property type="entry name" value="Cyt_c-like_dom"/>
</dbReference>
<feature type="binding site" description="covalent" evidence="6">
    <location>
        <position position="201"/>
    </location>
    <ligand>
        <name>heme c</name>
        <dbReference type="ChEBI" id="CHEBI:61717"/>
        <label>2</label>
    </ligand>
</feature>
<dbReference type="EMBL" id="LR134492">
    <property type="protein sequence ID" value="VEI75321.1"/>
    <property type="molecule type" value="Genomic_DNA"/>
</dbReference>
<dbReference type="SUPFAM" id="SSF46626">
    <property type="entry name" value="Cytochrome c"/>
    <property type="match status" value="3"/>
</dbReference>
<evidence type="ECO:0000256" key="7">
    <source>
        <dbReference type="PIRSR" id="PIRSR000018-51"/>
    </source>
</evidence>
<dbReference type="GO" id="GO:0016020">
    <property type="term" value="C:membrane"/>
    <property type="evidence" value="ECO:0007669"/>
    <property type="project" value="InterPro"/>
</dbReference>
<evidence type="ECO:0000256" key="6">
    <source>
        <dbReference type="PIRSR" id="PIRSR000018-50"/>
    </source>
</evidence>
<sequence length="413" mass="44743">MKKRLALLIVLIAAIVIAVLWWRENRSYDGPVQQVTSSSEQIARGRYLTQAADCAACHTAAGGAPLAGGYPLDTPFGTIYGSNLTPSADQGIGRWTKDDFFLALTQGVAPGGRHLYPAMPYTSYKGISREDADAIYAYLMSRPAVDVAIPANEMPFPFNQRMALIGWNLLFRNSDPLPASSQGSSAEWQRGRYLSDVLGHCGECHTPRGMLGQMEVNKPMQGGDLGRFIAPDITPQALAQRGWTPEDLSRFLSTGLAPQGSAFSEMHMVVDLSTRHLTPEDHRALVTYLMGDKPPQPVAAKIGQGSDAGRITYLDQCSACHERDGAGIPHVAVAMRDNATLRQPDGKNLIVSVLDGLPAQQFPGNESMQSMPGFADRLDDAQIAELVNYLRVTWGGLPADITAEQVKALRKAH</sequence>
<proteinExistence type="predicted"/>
<evidence type="ECO:0000256" key="4">
    <source>
        <dbReference type="ARBA" id="ARBA00022982"/>
    </source>
</evidence>
<keyword evidence="5 7" id="KW-0408">Iron</keyword>
<dbReference type="InterPro" id="IPR014353">
    <property type="entry name" value="Membr-bd_ADH_cyt_c"/>
</dbReference>
<dbReference type="RefSeq" id="WP_141132943.1">
    <property type="nucleotide sequence ID" value="NZ_CAMISM010000006.1"/>
</dbReference>
<dbReference type="Gene3D" id="1.10.760.10">
    <property type="entry name" value="Cytochrome c-like domain"/>
    <property type="match status" value="3"/>
</dbReference>
<protein>
    <submittedName>
        <fullName evidence="9">Gluconate 2-dehydrogenase cytochrome c subunit</fullName>
        <ecNumber evidence="9">1.1.99.3</ecNumber>
    </submittedName>
</protein>
<evidence type="ECO:0000256" key="3">
    <source>
        <dbReference type="ARBA" id="ARBA00022723"/>
    </source>
</evidence>
<feature type="binding site" description="axial binding residue" evidence="7">
    <location>
        <position position="205"/>
    </location>
    <ligand>
        <name>heme c</name>
        <dbReference type="ChEBI" id="CHEBI:61717"/>
        <label>2</label>
    </ligand>
    <ligandPart>
        <name>Fe</name>
        <dbReference type="ChEBI" id="CHEBI:18248"/>
    </ligandPart>
</feature>
<dbReference type="PANTHER" id="PTHR35008:SF4">
    <property type="entry name" value="BLL4482 PROTEIN"/>
    <property type="match status" value="1"/>
</dbReference>
<feature type="domain" description="Cytochrome c" evidence="8">
    <location>
        <begin position="186"/>
        <end position="293"/>
    </location>
</feature>
<dbReference type="Proteomes" id="UP000270487">
    <property type="component" value="Chromosome"/>
</dbReference>
<keyword evidence="1" id="KW-0813">Transport</keyword>
<evidence type="ECO:0000256" key="2">
    <source>
        <dbReference type="ARBA" id="ARBA00022617"/>
    </source>
</evidence>
<evidence type="ECO:0000313" key="9">
    <source>
        <dbReference type="EMBL" id="VEI75321.1"/>
    </source>
</evidence>
<dbReference type="GO" id="GO:0020037">
    <property type="term" value="F:heme binding"/>
    <property type="evidence" value="ECO:0007669"/>
    <property type="project" value="InterPro"/>
</dbReference>
<feature type="binding site" description="covalent" evidence="6">
    <location>
        <position position="320"/>
    </location>
    <ligand>
        <name>heme c</name>
        <dbReference type="ChEBI" id="CHEBI:61717"/>
        <label>3</label>
    </ligand>
</feature>
<dbReference type="InterPro" id="IPR036909">
    <property type="entry name" value="Cyt_c-like_dom_sf"/>
</dbReference>
<evidence type="ECO:0000313" key="10">
    <source>
        <dbReference type="Proteomes" id="UP000270487"/>
    </source>
</evidence>
<evidence type="ECO:0000256" key="1">
    <source>
        <dbReference type="ARBA" id="ARBA00022448"/>
    </source>
</evidence>
<dbReference type="PROSITE" id="PS51007">
    <property type="entry name" value="CYTC"/>
    <property type="match status" value="3"/>
</dbReference>
<dbReference type="GO" id="GO:0005506">
    <property type="term" value="F:iron ion binding"/>
    <property type="evidence" value="ECO:0007669"/>
    <property type="project" value="InterPro"/>
</dbReference>
<dbReference type="PANTHER" id="PTHR35008">
    <property type="entry name" value="BLL4482 PROTEIN-RELATED"/>
    <property type="match status" value="1"/>
</dbReference>
<feature type="domain" description="Cytochrome c" evidence="8">
    <location>
        <begin position="40"/>
        <end position="143"/>
    </location>
</feature>
<feature type="binding site" description="covalent" evidence="6">
    <location>
        <position position="204"/>
    </location>
    <ligand>
        <name>heme c</name>
        <dbReference type="ChEBI" id="CHEBI:61717"/>
        <label>2</label>
    </ligand>
</feature>
<evidence type="ECO:0000259" key="8">
    <source>
        <dbReference type="PROSITE" id="PS51007"/>
    </source>
</evidence>
<feature type="binding site" description="axial binding residue" evidence="7">
    <location>
        <position position="58"/>
    </location>
    <ligand>
        <name>heme c</name>
        <dbReference type="ChEBI" id="CHEBI:61717"/>
        <label>1</label>
    </ligand>
    <ligandPart>
        <name>Fe</name>
        <dbReference type="ChEBI" id="CHEBI:18248"/>
    </ligandPart>
</feature>
<gene>
    <name evidence="9" type="ORF">NCTC13193_04925</name>
</gene>
<name>A0A3S5F383_SERFO</name>
<reference evidence="9 10" key="1">
    <citation type="submission" date="2018-12" db="EMBL/GenBank/DDBJ databases">
        <authorList>
            <consortium name="Pathogen Informatics"/>
        </authorList>
    </citation>
    <scope>NUCLEOTIDE SEQUENCE [LARGE SCALE GENOMIC DNA]</scope>
    <source>
        <strain evidence="9 10">NCTC13193</strain>
    </source>
</reference>
<dbReference type="PRINTS" id="PR00605">
    <property type="entry name" value="CYTCHROMECIC"/>
</dbReference>
<dbReference type="InterPro" id="IPR008168">
    <property type="entry name" value="Cyt_C_IC"/>
</dbReference>